<gene>
    <name evidence="1" type="ORF">LDJ79_09515</name>
</gene>
<organism evidence="1 2">
    <name type="scientific">Vibrio tritonius</name>
    <dbReference type="NCBI Taxonomy" id="1435069"/>
    <lineage>
        <taxon>Bacteria</taxon>
        <taxon>Pseudomonadati</taxon>
        <taxon>Pseudomonadota</taxon>
        <taxon>Gammaproteobacteria</taxon>
        <taxon>Vibrionales</taxon>
        <taxon>Vibrionaceae</taxon>
        <taxon>Vibrio</taxon>
    </lineage>
</organism>
<dbReference type="EMBL" id="JAIWIU010000056">
    <property type="protein sequence ID" value="MCA2016347.1"/>
    <property type="molecule type" value="Genomic_DNA"/>
</dbReference>
<dbReference type="Gene3D" id="2.60.120.10">
    <property type="entry name" value="Jelly Rolls"/>
    <property type="match status" value="1"/>
</dbReference>
<keyword evidence="2" id="KW-1185">Reference proteome</keyword>
<reference evidence="2" key="1">
    <citation type="submission" date="2023-07" db="EMBL/GenBank/DDBJ databases">
        <title>Molecular identification of indigenous halophilic bacteria isolated from red sea cost, biodegradation of synthetic dyes and assessment of degraded metabolite toxicity.</title>
        <authorList>
            <person name="Chaieb K."/>
            <person name="Altayb H.N."/>
        </authorList>
    </citation>
    <scope>NUCLEOTIDE SEQUENCE [LARGE SCALE GENOMIC DNA]</scope>
    <source>
        <strain evidence="2">K20</strain>
    </source>
</reference>
<name>A0ABS7YMR8_9VIBR</name>
<evidence type="ECO:0000313" key="2">
    <source>
        <dbReference type="Proteomes" id="UP001199044"/>
    </source>
</evidence>
<accession>A0ABS7YMR8</accession>
<proteinExistence type="predicted"/>
<protein>
    <submittedName>
        <fullName evidence="1">Uncharacterized protein</fullName>
    </submittedName>
</protein>
<sequence length="67" mass="7307">MILSGEEVFYLDGDEIAIKEGDVLKVAHQAARCFKASDVICIQTKTGSLEGFTENDGCPVEVKTSWI</sequence>
<dbReference type="InterPro" id="IPR014710">
    <property type="entry name" value="RmlC-like_jellyroll"/>
</dbReference>
<dbReference type="Proteomes" id="UP001199044">
    <property type="component" value="Unassembled WGS sequence"/>
</dbReference>
<evidence type="ECO:0000313" key="1">
    <source>
        <dbReference type="EMBL" id="MCA2016347.1"/>
    </source>
</evidence>
<dbReference type="RefSeq" id="WP_225250401.1">
    <property type="nucleotide sequence ID" value="NZ_JAIWIU010000056.1"/>
</dbReference>
<comment type="caution">
    <text evidence="1">The sequence shown here is derived from an EMBL/GenBank/DDBJ whole genome shotgun (WGS) entry which is preliminary data.</text>
</comment>